<accession>A0A0C9VE90</accession>
<dbReference type="Gene3D" id="3.80.10.10">
    <property type="entry name" value="Ribonuclease Inhibitor"/>
    <property type="match status" value="1"/>
</dbReference>
<sequence>MAPIQELPWEILQKILVETLPLLPANLVQLPYSHRPYSLSDSLFPLNQLCAVCRIWRDVLLKTPRVWSNIVLEDDRAAAVLFDYEFLQERLSRSDTHPLDIHIRPRTSKPIDRVDHDIDEELRSNIASLAVLLSQNMARIRVLLIDCRKNRVGDALASCLFPPTQTTPISMSSLELLQISMDLYTLWPDPATIDAPRLTRLILSNHAFLVEPMLTDASLLRLEQIASRSATDETPLRSVVLSRRLKVVSWHGNDREPPVDELDLPDLLYLHLTGFDAGSLQFLENFSTQSLRTLRLGFASDPQTHVRLHKFPPADGIWDNLVNLKLEQALLNKRSFALIFRGFSRLQTLTLWQCTIEEFMPASGKLPLTHFNVCLNIGMTTFANAALEALLEMKAKSKSTPTLQVNVLPSQNYLVKTMEYLTSRFHGIVRVVKLSEWNTVDPTLSPIPTS</sequence>
<proteinExistence type="predicted"/>
<evidence type="ECO:0000313" key="2">
    <source>
        <dbReference type="Proteomes" id="UP000054279"/>
    </source>
</evidence>
<dbReference type="HOGENOM" id="CLU_608558_0_0_1"/>
<evidence type="ECO:0008006" key="3">
    <source>
        <dbReference type="Google" id="ProtNLM"/>
    </source>
</evidence>
<gene>
    <name evidence="1" type="ORF">M422DRAFT_32582</name>
</gene>
<dbReference type="Proteomes" id="UP000054279">
    <property type="component" value="Unassembled WGS sequence"/>
</dbReference>
<dbReference type="EMBL" id="KN837150">
    <property type="protein sequence ID" value="KIJ39722.1"/>
    <property type="molecule type" value="Genomic_DNA"/>
</dbReference>
<keyword evidence="2" id="KW-1185">Reference proteome</keyword>
<dbReference type="OrthoDB" id="2675094at2759"/>
<dbReference type="InterPro" id="IPR032675">
    <property type="entry name" value="LRR_dom_sf"/>
</dbReference>
<reference evidence="1 2" key="1">
    <citation type="submission" date="2014-06" db="EMBL/GenBank/DDBJ databases">
        <title>Evolutionary Origins and Diversification of the Mycorrhizal Mutualists.</title>
        <authorList>
            <consortium name="DOE Joint Genome Institute"/>
            <consortium name="Mycorrhizal Genomics Consortium"/>
            <person name="Kohler A."/>
            <person name="Kuo A."/>
            <person name="Nagy L.G."/>
            <person name="Floudas D."/>
            <person name="Copeland A."/>
            <person name="Barry K.W."/>
            <person name="Cichocki N."/>
            <person name="Veneault-Fourrey C."/>
            <person name="LaButti K."/>
            <person name="Lindquist E.A."/>
            <person name="Lipzen A."/>
            <person name="Lundell T."/>
            <person name="Morin E."/>
            <person name="Murat C."/>
            <person name="Riley R."/>
            <person name="Ohm R."/>
            <person name="Sun H."/>
            <person name="Tunlid A."/>
            <person name="Henrissat B."/>
            <person name="Grigoriev I.V."/>
            <person name="Hibbett D.S."/>
            <person name="Martin F."/>
        </authorList>
    </citation>
    <scope>NUCLEOTIDE SEQUENCE [LARGE SCALE GENOMIC DNA]</scope>
    <source>
        <strain evidence="1 2">SS14</strain>
    </source>
</reference>
<dbReference type="SUPFAM" id="SSF52058">
    <property type="entry name" value="L domain-like"/>
    <property type="match status" value="1"/>
</dbReference>
<organism evidence="1 2">
    <name type="scientific">Sphaerobolus stellatus (strain SS14)</name>
    <dbReference type="NCBI Taxonomy" id="990650"/>
    <lineage>
        <taxon>Eukaryota</taxon>
        <taxon>Fungi</taxon>
        <taxon>Dikarya</taxon>
        <taxon>Basidiomycota</taxon>
        <taxon>Agaricomycotina</taxon>
        <taxon>Agaricomycetes</taxon>
        <taxon>Phallomycetidae</taxon>
        <taxon>Geastrales</taxon>
        <taxon>Sphaerobolaceae</taxon>
        <taxon>Sphaerobolus</taxon>
    </lineage>
</organism>
<evidence type="ECO:0000313" key="1">
    <source>
        <dbReference type="EMBL" id="KIJ39722.1"/>
    </source>
</evidence>
<dbReference type="AlphaFoldDB" id="A0A0C9VE90"/>
<name>A0A0C9VE90_SPHS4</name>
<protein>
    <recommendedName>
        <fullName evidence="3">F-box domain-containing protein</fullName>
    </recommendedName>
</protein>